<sequence>MNKQVLPIFILLMLLCGSCQLPFFEKDFEQAPTTGKLREDIELLKKYMQIDKGLNRYVVCITEEERLEEGISEDNLKYMLGNVAELNKRISESVKKGEVVTLYLFGEDAFEAYTINKPDISEIDFEDVYIPAKDKVQTRAATLGYAYFNQGNWGSTNTMFEGSDHVTSALSVNSSTGYWKVSFSCYTGTTAYGSSFSAYGTGHTGGSIKRYWWWTNGGSAPFRWRFVLGGPPGGEANGNIFFTNT</sequence>
<accession>A0A449I1G5</accession>
<name>A0A449I1G5_9BACE</name>
<dbReference type="RefSeq" id="WP_234878072.1">
    <property type="nucleotide sequence ID" value="NZ_CAACYH010000004.1"/>
</dbReference>
<dbReference type="AlphaFoldDB" id="A0A449I1G5"/>
<evidence type="ECO:0000313" key="1">
    <source>
        <dbReference type="EMBL" id="VFB13281.1"/>
    </source>
</evidence>
<evidence type="ECO:0000313" key="2">
    <source>
        <dbReference type="Proteomes" id="UP000396835"/>
    </source>
</evidence>
<protein>
    <submittedName>
        <fullName evidence="1">Uncharacterized protein</fullName>
    </submittedName>
</protein>
<gene>
    <name evidence="1" type="ORF">NCTC7812_00803</name>
</gene>
<proteinExistence type="predicted"/>
<dbReference type="EMBL" id="CAACYH010000004">
    <property type="protein sequence ID" value="VFB13281.1"/>
    <property type="molecule type" value="Genomic_DNA"/>
</dbReference>
<organism evidence="1 2">
    <name type="scientific">Prevotella heparinolytica</name>
    <dbReference type="NCBI Taxonomy" id="28113"/>
    <lineage>
        <taxon>Bacteria</taxon>
        <taxon>Pseudomonadati</taxon>
        <taxon>Bacteroidota</taxon>
        <taxon>Bacteroidia</taxon>
        <taxon>Bacteroidales</taxon>
        <taxon>Bacteroidaceae</taxon>
        <taxon>Bacteroides</taxon>
    </lineage>
</organism>
<dbReference type="Proteomes" id="UP000396835">
    <property type="component" value="Unassembled WGS sequence"/>
</dbReference>
<reference evidence="1 2" key="1">
    <citation type="submission" date="2019-02" db="EMBL/GenBank/DDBJ databases">
        <authorList>
            <consortium name="Pathogen Informatics"/>
        </authorList>
    </citation>
    <scope>NUCLEOTIDE SEQUENCE [LARGE SCALE GENOMIC DNA]</scope>
    <source>
        <strain evidence="1 2">3012STDY7078512</strain>
    </source>
</reference>